<evidence type="ECO:0000256" key="4">
    <source>
        <dbReference type="ARBA" id="ARBA00022827"/>
    </source>
</evidence>
<dbReference type="Gene3D" id="3.30.43.10">
    <property type="entry name" value="Uridine Diphospho-n-acetylenolpyruvylglucosamine Reductase, domain 2"/>
    <property type="match status" value="1"/>
</dbReference>
<accession>A0AAE3GLB7</accession>
<protein>
    <submittedName>
        <fullName evidence="7">FAD/FMN-containing dehydrogenase</fullName>
    </submittedName>
</protein>
<dbReference type="EMBL" id="JAMTCK010000019">
    <property type="protein sequence ID" value="MCP2169602.1"/>
    <property type="molecule type" value="Genomic_DNA"/>
</dbReference>
<comment type="cofactor">
    <cofactor evidence="1">
        <name>FAD</name>
        <dbReference type="ChEBI" id="CHEBI:57692"/>
    </cofactor>
</comment>
<dbReference type="GO" id="GO:0016491">
    <property type="term" value="F:oxidoreductase activity"/>
    <property type="evidence" value="ECO:0007669"/>
    <property type="project" value="UniProtKB-KW"/>
</dbReference>
<dbReference type="InterPro" id="IPR036318">
    <property type="entry name" value="FAD-bd_PCMH-like_sf"/>
</dbReference>
<dbReference type="GO" id="GO:0071949">
    <property type="term" value="F:FAD binding"/>
    <property type="evidence" value="ECO:0007669"/>
    <property type="project" value="InterPro"/>
</dbReference>
<evidence type="ECO:0000313" key="7">
    <source>
        <dbReference type="EMBL" id="MCP2169602.1"/>
    </source>
</evidence>
<dbReference type="AlphaFoldDB" id="A0AAE3GLB7"/>
<dbReference type="InterPro" id="IPR006094">
    <property type="entry name" value="Oxid_FAD_bind_N"/>
</dbReference>
<evidence type="ECO:0000256" key="3">
    <source>
        <dbReference type="ARBA" id="ARBA00022630"/>
    </source>
</evidence>
<reference evidence="7" key="1">
    <citation type="submission" date="2022-06" db="EMBL/GenBank/DDBJ databases">
        <title>Genomic Encyclopedia of Archaeal and Bacterial Type Strains, Phase II (KMG-II): from individual species to whole genera.</title>
        <authorList>
            <person name="Goeker M."/>
        </authorList>
    </citation>
    <scope>NUCLEOTIDE SEQUENCE</scope>
    <source>
        <strain evidence="7">DSM 43935</strain>
    </source>
</reference>
<dbReference type="InterPro" id="IPR016166">
    <property type="entry name" value="FAD-bd_PCMH"/>
</dbReference>
<dbReference type="Proteomes" id="UP001206128">
    <property type="component" value="Unassembled WGS sequence"/>
</dbReference>
<keyword evidence="5" id="KW-0560">Oxidoreductase</keyword>
<keyword evidence="4" id="KW-0274">FAD</keyword>
<evidence type="ECO:0000256" key="5">
    <source>
        <dbReference type="ARBA" id="ARBA00023002"/>
    </source>
</evidence>
<name>A0AAE3GLB7_9PSEU</name>
<dbReference type="PROSITE" id="PS00862">
    <property type="entry name" value="OX2_COVAL_FAD"/>
    <property type="match status" value="1"/>
</dbReference>
<dbReference type="InterPro" id="IPR016164">
    <property type="entry name" value="FAD-linked_Oxase-like_C"/>
</dbReference>
<organism evidence="7 8">
    <name type="scientific">Goodfellowiella coeruleoviolacea</name>
    <dbReference type="NCBI Taxonomy" id="334858"/>
    <lineage>
        <taxon>Bacteria</taxon>
        <taxon>Bacillati</taxon>
        <taxon>Actinomycetota</taxon>
        <taxon>Actinomycetes</taxon>
        <taxon>Pseudonocardiales</taxon>
        <taxon>Pseudonocardiaceae</taxon>
        <taxon>Goodfellowiella</taxon>
    </lineage>
</organism>
<dbReference type="PANTHER" id="PTHR42973:SF39">
    <property type="entry name" value="FAD-BINDING PCMH-TYPE DOMAIN-CONTAINING PROTEIN"/>
    <property type="match status" value="1"/>
</dbReference>
<dbReference type="PANTHER" id="PTHR42973">
    <property type="entry name" value="BINDING OXIDOREDUCTASE, PUTATIVE (AFU_ORTHOLOGUE AFUA_1G17690)-RELATED"/>
    <property type="match status" value="1"/>
</dbReference>
<dbReference type="SUPFAM" id="SSF55103">
    <property type="entry name" value="FAD-linked oxidases, C-terminal domain"/>
    <property type="match status" value="1"/>
</dbReference>
<gene>
    <name evidence="7" type="ORF">LX83_006488</name>
</gene>
<dbReference type="InterPro" id="IPR006093">
    <property type="entry name" value="Oxy_OxRdtase_FAD_BS"/>
</dbReference>
<evidence type="ECO:0000259" key="6">
    <source>
        <dbReference type="PROSITE" id="PS51387"/>
    </source>
</evidence>
<dbReference type="InterPro" id="IPR016169">
    <property type="entry name" value="FAD-bd_PCMH_sub2"/>
</dbReference>
<evidence type="ECO:0000313" key="8">
    <source>
        <dbReference type="Proteomes" id="UP001206128"/>
    </source>
</evidence>
<comment type="caution">
    <text evidence="7">The sequence shown here is derived from an EMBL/GenBank/DDBJ whole genome shotgun (WGS) entry which is preliminary data.</text>
</comment>
<keyword evidence="3" id="KW-0285">Flavoprotein</keyword>
<comment type="similarity">
    <text evidence="2">Belongs to the oxygen-dependent FAD-linked oxidoreductase family.</text>
</comment>
<evidence type="ECO:0000256" key="1">
    <source>
        <dbReference type="ARBA" id="ARBA00001974"/>
    </source>
</evidence>
<proteinExistence type="inferred from homology"/>
<feature type="domain" description="FAD-binding PCMH-type" evidence="6">
    <location>
        <begin position="52"/>
        <end position="221"/>
    </location>
</feature>
<dbReference type="Pfam" id="PF01565">
    <property type="entry name" value="FAD_binding_4"/>
    <property type="match status" value="1"/>
</dbReference>
<keyword evidence="8" id="KW-1185">Reference proteome</keyword>
<sequence length="473" mass="49974">MSATNPTIRAMTENRDDLISAGATWDDVVGGAVRRPDSAGYDDERVGFQLVAAHRPAVVVAARNSDDIRAAVRFAAAEGVPVAVQATGHGLATPLDGTGVLISTRRMTAVTVNAAERTAWVEAGARWRDVIDAAGPHGLAPLSGSLPGVGAVSYTLGGGVGLMARRYGFAADHVRRIDLVTADGRLRRVTATGDPDLFWALRGGGGNFGVVTGMEIDLVPVDRIHGGGLFFDLARTPELAAEWYRWTASLPEEMTSAVSMLPFPDLPGIPEPLRGRHVGQIQIAFLGSAKDGDELVAPLRALGPVFDGLQEIPYAESAVVFNEPDQPHAYQGENLLLRDVEPTGLPALTTLSAPTNPTMCVVGLRHLGGALSRPPAVPNSVGHRAAGYLLGVLSPTTPNQVDAVRAMHATALEPWSAHAVGRSLNFTFGAVDQDTVRAAFAPQDYRRITEIKAALDPQLLFRPNFLIPPSADS</sequence>
<dbReference type="SUPFAM" id="SSF56176">
    <property type="entry name" value="FAD-binding/transporter-associated domain-like"/>
    <property type="match status" value="1"/>
</dbReference>
<dbReference type="PROSITE" id="PS51387">
    <property type="entry name" value="FAD_PCMH"/>
    <property type="match status" value="1"/>
</dbReference>
<dbReference type="InterPro" id="IPR050416">
    <property type="entry name" value="FAD-linked_Oxidoreductase"/>
</dbReference>
<evidence type="ECO:0000256" key="2">
    <source>
        <dbReference type="ARBA" id="ARBA00005466"/>
    </source>
</evidence>
<dbReference type="Gene3D" id="3.30.465.10">
    <property type="match status" value="1"/>
</dbReference>
<dbReference type="InterPro" id="IPR016167">
    <property type="entry name" value="FAD-bd_PCMH_sub1"/>
</dbReference>
<dbReference type="Gene3D" id="3.40.462.20">
    <property type="match status" value="1"/>
</dbReference>